<dbReference type="EMBL" id="CALNXJ010000043">
    <property type="protein sequence ID" value="CAH3147465.1"/>
    <property type="molecule type" value="Genomic_DNA"/>
</dbReference>
<evidence type="ECO:0000313" key="2">
    <source>
        <dbReference type="Proteomes" id="UP001159428"/>
    </source>
</evidence>
<gene>
    <name evidence="1" type="ORF">PMEA_00023411</name>
</gene>
<dbReference type="AlphaFoldDB" id="A0AAU9XH42"/>
<accession>A0AAU9XH42</accession>
<name>A0AAU9XH42_9CNID</name>
<reference evidence="1 2" key="1">
    <citation type="submission" date="2022-05" db="EMBL/GenBank/DDBJ databases">
        <authorList>
            <consortium name="Genoscope - CEA"/>
            <person name="William W."/>
        </authorList>
    </citation>
    <scope>NUCLEOTIDE SEQUENCE [LARGE SCALE GENOMIC DNA]</scope>
</reference>
<protein>
    <submittedName>
        <fullName evidence="1">Uncharacterized protein</fullName>
    </submittedName>
</protein>
<keyword evidence="2" id="KW-1185">Reference proteome</keyword>
<evidence type="ECO:0000313" key="1">
    <source>
        <dbReference type="EMBL" id="CAH3147465.1"/>
    </source>
</evidence>
<dbReference type="Proteomes" id="UP001159428">
    <property type="component" value="Unassembled WGS sequence"/>
</dbReference>
<organism evidence="1 2">
    <name type="scientific">Pocillopora meandrina</name>
    <dbReference type="NCBI Taxonomy" id="46732"/>
    <lineage>
        <taxon>Eukaryota</taxon>
        <taxon>Metazoa</taxon>
        <taxon>Cnidaria</taxon>
        <taxon>Anthozoa</taxon>
        <taxon>Hexacorallia</taxon>
        <taxon>Scleractinia</taxon>
        <taxon>Astrocoeniina</taxon>
        <taxon>Pocilloporidae</taxon>
        <taxon>Pocillopora</taxon>
    </lineage>
</organism>
<sequence>MERPARNVILKYVAFFEEHIMFVSDIFDRGTYIHDYGSKKETVYLDETKVNLVSILQKSLKPFCLNLKSGGKKNKMRWKQHSLS</sequence>
<comment type="caution">
    <text evidence="1">The sequence shown here is derived from an EMBL/GenBank/DDBJ whole genome shotgun (WGS) entry which is preliminary data.</text>
</comment>
<proteinExistence type="predicted"/>